<feature type="transmembrane region" description="Helical" evidence="5">
    <location>
        <begin position="7"/>
        <end position="26"/>
    </location>
</feature>
<evidence type="ECO:0000256" key="2">
    <source>
        <dbReference type="ARBA" id="ARBA00022980"/>
    </source>
</evidence>
<evidence type="ECO:0000256" key="3">
    <source>
        <dbReference type="ARBA" id="ARBA00023274"/>
    </source>
</evidence>
<comment type="caution">
    <text evidence="6">The sequence shown here is derived from an EMBL/GenBank/DDBJ whole genome shotgun (WGS) entry which is preliminary data.</text>
</comment>
<dbReference type="AlphaFoldDB" id="A0AAV1W4I5"/>
<keyword evidence="5" id="KW-0812">Transmembrane</keyword>
<feature type="transmembrane region" description="Helical" evidence="5">
    <location>
        <begin position="38"/>
        <end position="65"/>
    </location>
</feature>
<sequence>MAITNGAHGLASTIVIIVLIFPEIAAHTTFLHDSAPGVYGYAIGVLWLLCGIVYGVFFVAINFCCRSDRENRTKKIFLCNCKGCGLSPIPLAILLTILAMAASGFVLAGSSKFHSHARTSLDIIIKTANVASETIHNATGALRDIQGDLVESSVNVDDSAKLNSTIESFDATAENIVKRARKNRRIINKVCNNHCDHKLELGWCNNFDSFSDDVCTALNNFQENPYSNSLSSIVPCDELLSAESVLSEISAGIYNLVNKVNANISNRQGKLLPSLVYICNPFSGPPEYIYQPENCSANTIQIGDVPKVLEPYTCFDDESCGNGDFLTGSEYELVKAYTSSIQKLLDVYPSTEHLLGCQLVKDAFSQILHKHCKPLKKFAGMTWIGMVVLASIMVFTVVLWTPKEIHEIKDFLLTARRKDARSVKIKRSKDVVKFKVRCSKYLYTLSVFDTEKADKLKQSLPPGLTVQDL</sequence>
<protein>
    <recommendedName>
        <fullName evidence="8">60S ribosomal protein L38</fullName>
    </recommendedName>
</protein>
<feature type="transmembrane region" description="Helical" evidence="5">
    <location>
        <begin position="378"/>
        <end position="400"/>
    </location>
</feature>
<dbReference type="GO" id="GO:0016020">
    <property type="term" value="C:membrane"/>
    <property type="evidence" value="ECO:0007669"/>
    <property type="project" value="TreeGrafter"/>
</dbReference>
<dbReference type="Proteomes" id="UP001497480">
    <property type="component" value="Unassembled WGS sequence"/>
</dbReference>
<keyword evidence="7" id="KW-1185">Reference proteome</keyword>
<evidence type="ECO:0008006" key="8">
    <source>
        <dbReference type="Google" id="ProtNLM"/>
    </source>
</evidence>
<dbReference type="GO" id="GO:0003735">
    <property type="term" value="F:structural constituent of ribosome"/>
    <property type="evidence" value="ECO:0007669"/>
    <property type="project" value="InterPro"/>
</dbReference>
<evidence type="ECO:0000256" key="5">
    <source>
        <dbReference type="SAM" id="Phobius"/>
    </source>
</evidence>
<evidence type="ECO:0000313" key="6">
    <source>
        <dbReference type="EMBL" id="CAL0304205.1"/>
    </source>
</evidence>
<keyword evidence="5" id="KW-0472">Membrane</keyword>
<dbReference type="GO" id="GO:0006412">
    <property type="term" value="P:translation"/>
    <property type="evidence" value="ECO:0007669"/>
    <property type="project" value="InterPro"/>
</dbReference>
<dbReference type="GO" id="GO:1990904">
    <property type="term" value="C:ribonucleoprotein complex"/>
    <property type="evidence" value="ECO:0007669"/>
    <property type="project" value="UniProtKB-KW"/>
</dbReference>
<keyword evidence="3 4" id="KW-0687">Ribonucleoprotein</keyword>
<dbReference type="EMBL" id="CAXHTB010000003">
    <property type="protein sequence ID" value="CAL0304205.1"/>
    <property type="molecule type" value="Genomic_DNA"/>
</dbReference>
<keyword evidence="2 4" id="KW-0689">Ribosomal protein</keyword>
<organism evidence="6 7">
    <name type="scientific">Lupinus luteus</name>
    <name type="common">European yellow lupine</name>
    <dbReference type="NCBI Taxonomy" id="3873"/>
    <lineage>
        <taxon>Eukaryota</taxon>
        <taxon>Viridiplantae</taxon>
        <taxon>Streptophyta</taxon>
        <taxon>Embryophyta</taxon>
        <taxon>Tracheophyta</taxon>
        <taxon>Spermatophyta</taxon>
        <taxon>Magnoliopsida</taxon>
        <taxon>eudicotyledons</taxon>
        <taxon>Gunneridae</taxon>
        <taxon>Pentapetalae</taxon>
        <taxon>rosids</taxon>
        <taxon>fabids</taxon>
        <taxon>Fabales</taxon>
        <taxon>Fabaceae</taxon>
        <taxon>Papilionoideae</taxon>
        <taxon>50 kb inversion clade</taxon>
        <taxon>genistoids sensu lato</taxon>
        <taxon>core genistoids</taxon>
        <taxon>Genisteae</taxon>
        <taxon>Lupinus</taxon>
    </lineage>
</organism>
<dbReference type="FunFam" id="3.30.720.90:FF:000001">
    <property type="entry name" value="60S ribosomal protein L38"/>
    <property type="match status" value="1"/>
</dbReference>
<gene>
    <name evidence="6" type="ORF">LLUT_LOCUS5265</name>
</gene>
<name>A0AAV1W4I5_LUPLU</name>
<dbReference type="InterPro" id="IPR040283">
    <property type="entry name" value="DDB_G0292058-like"/>
</dbReference>
<evidence type="ECO:0000256" key="4">
    <source>
        <dbReference type="RuleBase" id="RU003445"/>
    </source>
</evidence>
<dbReference type="Pfam" id="PF01781">
    <property type="entry name" value="Ribosomal_L38e"/>
    <property type="match status" value="1"/>
</dbReference>
<dbReference type="PANTHER" id="PTHR31414:SF18">
    <property type="entry name" value="TRANSMEMBRANE PROTEIN-RELATED"/>
    <property type="match status" value="1"/>
</dbReference>
<dbReference type="PANTHER" id="PTHR31414">
    <property type="entry name" value="TRANSMEMBRANE PROTEIN DDB_G0292058"/>
    <property type="match status" value="1"/>
</dbReference>
<dbReference type="GO" id="GO:0005840">
    <property type="term" value="C:ribosome"/>
    <property type="evidence" value="ECO:0007669"/>
    <property type="project" value="UniProtKB-KW"/>
</dbReference>
<dbReference type="Gene3D" id="3.30.720.90">
    <property type="match status" value="1"/>
</dbReference>
<dbReference type="InterPro" id="IPR038464">
    <property type="entry name" value="Ribosomal_eL38_sf"/>
</dbReference>
<proteinExistence type="inferred from homology"/>
<feature type="transmembrane region" description="Helical" evidence="5">
    <location>
        <begin position="86"/>
        <end position="108"/>
    </location>
</feature>
<reference evidence="6 7" key="1">
    <citation type="submission" date="2024-03" db="EMBL/GenBank/DDBJ databases">
        <authorList>
            <person name="Martinez-Hernandez J."/>
        </authorList>
    </citation>
    <scope>NUCLEOTIDE SEQUENCE [LARGE SCALE GENOMIC DNA]</scope>
</reference>
<evidence type="ECO:0000313" key="7">
    <source>
        <dbReference type="Proteomes" id="UP001497480"/>
    </source>
</evidence>
<keyword evidence="5" id="KW-1133">Transmembrane helix</keyword>
<evidence type="ECO:0000256" key="1">
    <source>
        <dbReference type="ARBA" id="ARBA00007803"/>
    </source>
</evidence>
<dbReference type="InterPro" id="IPR002675">
    <property type="entry name" value="Ribosomal_eL38"/>
</dbReference>
<accession>A0AAV1W4I5</accession>
<comment type="similarity">
    <text evidence="1 4">Belongs to the eukaryotic ribosomal protein eL38 family.</text>
</comment>